<feature type="binding site" evidence="5">
    <location>
        <position position="133"/>
    </location>
    <ligand>
        <name>S-adenosyl-L-methionine</name>
        <dbReference type="ChEBI" id="CHEBI:59789"/>
    </ligand>
</feature>
<dbReference type="EMBL" id="JBHTIK010000002">
    <property type="protein sequence ID" value="MFD0847747.1"/>
    <property type="molecule type" value="Genomic_DNA"/>
</dbReference>
<dbReference type="Proteomes" id="UP001597124">
    <property type="component" value="Unassembled WGS sequence"/>
</dbReference>
<dbReference type="GO" id="GO:0102208">
    <property type="term" value="F:2-polyprenyl-6-hydroxyphenol methylase activity"/>
    <property type="evidence" value="ECO:0007669"/>
    <property type="project" value="UniProtKB-EC"/>
</dbReference>
<dbReference type="EC" id="2.1.1.222" evidence="5"/>
<evidence type="ECO:0000313" key="7">
    <source>
        <dbReference type="Proteomes" id="UP001597124"/>
    </source>
</evidence>
<comment type="function">
    <text evidence="5">O-methyltransferase that catalyzes the 2 O-methylation steps in the ubiquinone biosynthetic pathway.</text>
</comment>
<dbReference type="CDD" id="cd02440">
    <property type="entry name" value="AdoMet_MTases"/>
    <property type="match status" value="1"/>
</dbReference>
<reference evidence="7" key="1">
    <citation type="journal article" date="2019" name="Int. J. Syst. Evol. Microbiol.">
        <title>The Global Catalogue of Microorganisms (GCM) 10K type strain sequencing project: providing services to taxonomists for standard genome sequencing and annotation.</title>
        <authorList>
            <consortium name="The Broad Institute Genomics Platform"/>
            <consortium name="The Broad Institute Genome Sequencing Center for Infectious Disease"/>
            <person name="Wu L."/>
            <person name="Ma J."/>
        </authorList>
    </citation>
    <scope>NUCLEOTIDE SEQUENCE [LARGE SCALE GENOMIC DNA]</scope>
    <source>
        <strain evidence="7">CCUG 52537</strain>
    </source>
</reference>
<organism evidence="6 7">
    <name type="scientific">Sphingosinicella xenopeptidilytica</name>
    <dbReference type="NCBI Taxonomy" id="364098"/>
    <lineage>
        <taxon>Bacteria</taxon>
        <taxon>Pseudomonadati</taxon>
        <taxon>Pseudomonadota</taxon>
        <taxon>Alphaproteobacteria</taxon>
        <taxon>Sphingomonadales</taxon>
        <taxon>Sphingosinicellaceae</taxon>
        <taxon>Sphingosinicella</taxon>
    </lineage>
</organism>
<dbReference type="HAMAP" id="MF_00472">
    <property type="entry name" value="UbiG"/>
    <property type="match status" value="1"/>
</dbReference>
<feature type="binding site" evidence="5">
    <location>
        <position position="38"/>
    </location>
    <ligand>
        <name>S-adenosyl-L-methionine</name>
        <dbReference type="ChEBI" id="CHEBI:59789"/>
    </ligand>
</feature>
<comment type="caution">
    <text evidence="6">The sequence shown here is derived from an EMBL/GenBank/DDBJ whole genome shotgun (WGS) entry which is preliminary data.</text>
</comment>
<keyword evidence="3 5" id="KW-0831">Ubiquinone biosynthesis</keyword>
<keyword evidence="7" id="KW-1185">Reference proteome</keyword>
<gene>
    <name evidence="5 6" type="primary">ubiG</name>
    <name evidence="6" type="ORF">ACFQ00_05365</name>
</gene>
<dbReference type="PANTHER" id="PTHR43464:SF19">
    <property type="entry name" value="UBIQUINONE BIOSYNTHESIS O-METHYLTRANSFERASE, MITOCHONDRIAL"/>
    <property type="match status" value="1"/>
</dbReference>
<dbReference type="RefSeq" id="WP_381487276.1">
    <property type="nucleotide sequence ID" value="NZ_JBHTIK010000002.1"/>
</dbReference>
<dbReference type="GO" id="GO:0032259">
    <property type="term" value="P:methylation"/>
    <property type="evidence" value="ECO:0007669"/>
    <property type="project" value="UniProtKB-KW"/>
</dbReference>
<proteinExistence type="inferred from homology"/>
<feature type="binding site" evidence="5">
    <location>
        <position position="69"/>
    </location>
    <ligand>
        <name>S-adenosyl-L-methionine</name>
        <dbReference type="ChEBI" id="CHEBI:59789"/>
    </ligand>
</feature>
<keyword evidence="1 5" id="KW-0489">Methyltransferase</keyword>
<comment type="pathway">
    <text evidence="5">Cofactor biosynthesis; ubiquinone biosynthesis.</text>
</comment>
<keyword evidence="4 5" id="KW-0949">S-adenosyl-L-methionine</keyword>
<comment type="similarity">
    <text evidence="5">Belongs to the methyltransferase superfamily. UbiG/COQ3 family.</text>
</comment>
<feature type="binding site" evidence="5">
    <location>
        <position position="90"/>
    </location>
    <ligand>
        <name>S-adenosyl-L-methionine</name>
        <dbReference type="ChEBI" id="CHEBI:59789"/>
    </ligand>
</feature>
<dbReference type="InterPro" id="IPR010233">
    <property type="entry name" value="UbiG_MeTrfase"/>
</dbReference>
<dbReference type="Gene3D" id="3.40.50.150">
    <property type="entry name" value="Vaccinia Virus protein VP39"/>
    <property type="match status" value="1"/>
</dbReference>
<comment type="catalytic activity">
    <reaction evidence="5">
        <text>a 3-(all-trans-polyprenyl)benzene-1,2-diol + S-adenosyl-L-methionine = a 2-methoxy-6-(all-trans-polyprenyl)phenol + S-adenosyl-L-homocysteine + H(+)</text>
        <dbReference type="Rhea" id="RHEA:31411"/>
        <dbReference type="Rhea" id="RHEA-COMP:9550"/>
        <dbReference type="Rhea" id="RHEA-COMP:9551"/>
        <dbReference type="ChEBI" id="CHEBI:15378"/>
        <dbReference type="ChEBI" id="CHEBI:57856"/>
        <dbReference type="ChEBI" id="CHEBI:59789"/>
        <dbReference type="ChEBI" id="CHEBI:62729"/>
        <dbReference type="ChEBI" id="CHEBI:62731"/>
        <dbReference type="EC" id="2.1.1.222"/>
    </reaction>
</comment>
<name>A0ABW3C207_SPHXN</name>
<evidence type="ECO:0000313" key="6">
    <source>
        <dbReference type="EMBL" id="MFD0847747.1"/>
    </source>
</evidence>
<dbReference type="PANTHER" id="PTHR43464">
    <property type="entry name" value="METHYLTRANSFERASE"/>
    <property type="match status" value="1"/>
</dbReference>
<keyword evidence="2 5" id="KW-0808">Transferase</keyword>
<protein>
    <recommendedName>
        <fullName evidence="5">Ubiquinone biosynthesis O-methyltransferase</fullName>
    </recommendedName>
    <alternativeName>
        <fullName evidence="5">2-polyprenyl-6-hydroxyphenol methylase</fullName>
        <ecNumber evidence="5">2.1.1.222</ecNumber>
    </alternativeName>
    <alternativeName>
        <fullName evidence="5">3-demethylubiquinone 3-O-methyltransferase</fullName>
        <ecNumber evidence="5">2.1.1.64</ecNumber>
    </alternativeName>
</protein>
<evidence type="ECO:0000256" key="2">
    <source>
        <dbReference type="ARBA" id="ARBA00022679"/>
    </source>
</evidence>
<sequence>MTTTTIDPAQARLFDSIAHEWWDAHGSSAPLHKVNPVRLAFVREQALAHFGRDSRDRAWLAGLDVLDIGCGGGILAEPLARLGGRVTAIDAAAEAIAVAKAHAAESGLEIDYRQSSVEALVEAGRRFDLITCMEVVEHVADVPVFLRGIASLLKPAGLLVFSTPNRTAHSYGTLIVGAEWVLRFIPRGTHDWNKFLTPEELTTALESTGLRVTETRGIGFRPSRGFELSDDRRINYIGAAVHA</sequence>
<evidence type="ECO:0000256" key="4">
    <source>
        <dbReference type="ARBA" id="ARBA00022691"/>
    </source>
</evidence>
<evidence type="ECO:0000256" key="5">
    <source>
        <dbReference type="HAMAP-Rule" id="MF_00472"/>
    </source>
</evidence>
<evidence type="ECO:0000256" key="3">
    <source>
        <dbReference type="ARBA" id="ARBA00022688"/>
    </source>
</evidence>
<dbReference type="EC" id="2.1.1.64" evidence="5"/>
<evidence type="ECO:0000256" key="1">
    <source>
        <dbReference type="ARBA" id="ARBA00022603"/>
    </source>
</evidence>
<dbReference type="Pfam" id="PF13489">
    <property type="entry name" value="Methyltransf_23"/>
    <property type="match status" value="1"/>
</dbReference>
<dbReference type="InterPro" id="IPR029063">
    <property type="entry name" value="SAM-dependent_MTases_sf"/>
</dbReference>
<accession>A0ABW3C207</accession>
<dbReference type="SUPFAM" id="SSF53335">
    <property type="entry name" value="S-adenosyl-L-methionine-dependent methyltransferases"/>
    <property type="match status" value="1"/>
</dbReference>
<dbReference type="NCBIfam" id="TIGR01983">
    <property type="entry name" value="UbiG"/>
    <property type="match status" value="1"/>
</dbReference>
<dbReference type="GO" id="GO:0061542">
    <property type="term" value="F:3-demethylubiquinol 3-O-methyltransferase activity"/>
    <property type="evidence" value="ECO:0007669"/>
    <property type="project" value="UniProtKB-EC"/>
</dbReference>
<comment type="catalytic activity">
    <reaction evidence="5">
        <text>a 3-demethylubiquinol + S-adenosyl-L-methionine = a ubiquinol + S-adenosyl-L-homocysteine + H(+)</text>
        <dbReference type="Rhea" id="RHEA:44380"/>
        <dbReference type="Rhea" id="RHEA-COMP:9566"/>
        <dbReference type="Rhea" id="RHEA-COMP:10914"/>
        <dbReference type="ChEBI" id="CHEBI:15378"/>
        <dbReference type="ChEBI" id="CHEBI:17976"/>
        <dbReference type="ChEBI" id="CHEBI:57856"/>
        <dbReference type="ChEBI" id="CHEBI:59789"/>
        <dbReference type="ChEBI" id="CHEBI:84422"/>
        <dbReference type="EC" id="2.1.1.64"/>
    </reaction>
</comment>